<dbReference type="EMBL" id="VITW01000018">
    <property type="protein sequence ID" value="TWB66133.1"/>
    <property type="molecule type" value="Genomic_DNA"/>
</dbReference>
<evidence type="ECO:0000256" key="2">
    <source>
        <dbReference type="ARBA" id="ARBA00023002"/>
    </source>
</evidence>
<dbReference type="InterPro" id="IPR036291">
    <property type="entry name" value="NAD(P)-bd_dom_sf"/>
</dbReference>
<dbReference type="GO" id="GO:0006633">
    <property type="term" value="P:fatty acid biosynthetic process"/>
    <property type="evidence" value="ECO:0007669"/>
    <property type="project" value="TreeGrafter"/>
</dbReference>
<reference evidence="4 5" key="1">
    <citation type="submission" date="2019-06" db="EMBL/GenBank/DDBJ databases">
        <title>Genomic Encyclopedia of Type Strains, Phase IV (KMG-V): Genome sequencing to study the core and pangenomes of soil and plant-associated prokaryotes.</title>
        <authorList>
            <person name="Whitman W."/>
        </authorList>
    </citation>
    <scope>NUCLEOTIDE SEQUENCE [LARGE SCALE GENOMIC DNA]</scope>
    <source>
        <strain evidence="4 5">BR 10556</strain>
    </source>
</reference>
<evidence type="ECO:0000259" key="3">
    <source>
        <dbReference type="SMART" id="SM00822"/>
    </source>
</evidence>
<dbReference type="Gene3D" id="3.40.50.720">
    <property type="entry name" value="NAD(P)-binding Rossmann-like Domain"/>
    <property type="match status" value="1"/>
</dbReference>
<comment type="similarity">
    <text evidence="1">Belongs to the short-chain dehydrogenases/reductases (SDR) family.</text>
</comment>
<dbReference type="SUPFAM" id="SSF51735">
    <property type="entry name" value="NAD(P)-binding Rossmann-fold domains"/>
    <property type="match status" value="1"/>
</dbReference>
<dbReference type="PANTHER" id="PTHR42760:SF133">
    <property type="entry name" value="3-OXOACYL-[ACYL-CARRIER-PROTEIN] REDUCTASE"/>
    <property type="match status" value="1"/>
</dbReference>
<evidence type="ECO:0000256" key="1">
    <source>
        <dbReference type="ARBA" id="ARBA00006484"/>
    </source>
</evidence>
<dbReference type="Proteomes" id="UP000315914">
    <property type="component" value="Unassembled WGS sequence"/>
</dbReference>
<accession>A0A560HM35</accession>
<sequence>MLSWYYRWLNFPTAKHDRDQWLPRLKLIEAELISQPGIRTEVLSWPGSVTAVRLKVSWDEKVVPFSAEDLRLALLRQRPRILIHDFWSTPASIVLDPVNLANDEAEIVGRALARAFRRRCIAERPSTRQAEADVSGAWRIEIQFLHGLATHHLDLEQDEVLISGVHHTGSSSGHCPVRFTATTSASRLHTSRYRCLYSMASRAKSPMGLSVKRSSSVAAQKNILDLFQGSIRFGGISCIAKFPQLPISRPNIIAPNPGEIQMNVQTIEAGSQHQMSLHGKVALIVGGYGAIGTTISEVLTLAAATSIVAGRSGDLAWALADELATQGFSAHAVELDACDVNAVHAVSASLKQQHGSIDILVNCTGFNNEQMLFEVTPEAFDEVHSRTLRAGMFLSQAVAAQQLSGKRGGSHIHLLSVRSSLGVRNRGYSAFCAAKGGLAVLLKQVATELGPYGITVNGVAPEVVRTQKNENALDDPAAFKRATANIPLGRLATPDDVAGAVHFFASSLSRFVTGQILRIDGGLTAST</sequence>
<feature type="domain" description="Ketoreductase" evidence="3">
    <location>
        <begin position="280"/>
        <end position="462"/>
    </location>
</feature>
<dbReference type="GO" id="GO:0016616">
    <property type="term" value="F:oxidoreductase activity, acting on the CH-OH group of donors, NAD or NADP as acceptor"/>
    <property type="evidence" value="ECO:0007669"/>
    <property type="project" value="TreeGrafter"/>
</dbReference>
<proteinExistence type="inferred from homology"/>
<dbReference type="InterPro" id="IPR057326">
    <property type="entry name" value="KR_dom"/>
</dbReference>
<dbReference type="AlphaFoldDB" id="A0A560HM35"/>
<dbReference type="Pfam" id="PF13561">
    <property type="entry name" value="adh_short_C2"/>
    <property type="match status" value="1"/>
</dbReference>
<gene>
    <name evidence="4" type="ORF">FBZ95_1188</name>
</gene>
<dbReference type="InterPro" id="IPR002347">
    <property type="entry name" value="SDR_fam"/>
</dbReference>
<dbReference type="GO" id="GO:0048038">
    <property type="term" value="F:quinone binding"/>
    <property type="evidence" value="ECO:0007669"/>
    <property type="project" value="TreeGrafter"/>
</dbReference>
<comment type="caution">
    <text evidence="4">The sequence shown here is derived from an EMBL/GenBank/DDBJ whole genome shotgun (WGS) entry which is preliminary data.</text>
</comment>
<organism evidence="4 5">
    <name type="scientific">Bradyrhizobium sacchari</name>
    <dbReference type="NCBI Taxonomy" id="1399419"/>
    <lineage>
        <taxon>Bacteria</taxon>
        <taxon>Pseudomonadati</taxon>
        <taxon>Pseudomonadota</taxon>
        <taxon>Alphaproteobacteria</taxon>
        <taxon>Hyphomicrobiales</taxon>
        <taxon>Nitrobacteraceae</taxon>
        <taxon>Bradyrhizobium</taxon>
    </lineage>
</organism>
<dbReference type="PRINTS" id="PR00081">
    <property type="entry name" value="GDHRDH"/>
</dbReference>
<keyword evidence="2" id="KW-0560">Oxidoreductase</keyword>
<protein>
    <submittedName>
        <fullName evidence="4">NAD(P)-dependent dehydrogenase (Short-subunit alcohol dehydrogenase family)</fullName>
    </submittedName>
</protein>
<evidence type="ECO:0000313" key="4">
    <source>
        <dbReference type="EMBL" id="TWB66133.1"/>
    </source>
</evidence>
<keyword evidence="5" id="KW-1185">Reference proteome</keyword>
<evidence type="ECO:0000313" key="5">
    <source>
        <dbReference type="Proteomes" id="UP000315914"/>
    </source>
</evidence>
<dbReference type="PANTHER" id="PTHR42760">
    <property type="entry name" value="SHORT-CHAIN DEHYDROGENASES/REDUCTASES FAMILY MEMBER"/>
    <property type="match status" value="1"/>
</dbReference>
<dbReference type="SMART" id="SM00822">
    <property type="entry name" value="PKS_KR"/>
    <property type="match status" value="1"/>
</dbReference>
<name>A0A560HM35_9BRAD</name>
<dbReference type="RefSeq" id="WP_245326924.1">
    <property type="nucleotide sequence ID" value="NZ_LWIG01000028.1"/>
</dbReference>
<dbReference type="STRING" id="1399419.A5906_04965"/>